<feature type="domain" description="C2H2-type" evidence="7">
    <location>
        <begin position="54"/>
        <end position="84"/>
    </location>
</feature>
<reference evidence="8" key="1">
    <citation type="submission" date="2007-04" db="EMBL/GenBank/DDBJ databases">
        <title>Annotation of Pediculus humanus corporis strain USDA.</title>
        <authorList>
            <person name="Kirkness E."/>
            <person name="Hannick L."/>
            <person name="Hass B."/>
            <person name="Bruggner R."/>
            <person name="Lawson D."/>
            <person name="Bidwell S."/>
            <person name="Joardar V."/>
            <person name="Caler E."/>
            <person name="Walenz B."/>
            <person name="Inman J."/>
            <person name="Schobel S."/>
            <person name="Galinsky K."/>
            <person name="Amedeo P."/>
            <person name="Strausberg R."/>
        </authorList>
    </citation>
    <scope>NUCLEOTIDE SEQUENCE</scope>
    <source>
        <strain evidence="8">USDA</strain>
    </source>
</reference>
<gene>
    <name evidence="9" type="primary">8230370</name>
    <name evidence="8" type="ORF">Phum_PHUM452740</name>
</gene>
<dbReference type="OrthoDB" id="5977959at2759"/>
<dbReference type="EMBL" id="AAZO01005514">
    <property type="status" value="NOT_ANNOTATED_CDS"/>
    <property type="molecule type" value="Genomic_DNA"/>
</dbReference>
<evidence type="ECO:0000256" key="2">
    <source>
        <dbReference type="ARBA" id="ARBA00022737"/>
    </source>
</evidence>
<dbReference type="GO" id="GO:0000981">
    <property type="term" value="F:DNA-binding transcription factor activity, RNA polymerase II-specific"/>
    <property type="evidence" value="ECO:0007669"/>
    <property type="project" value="TreeGrafter"/>
</dbReference>
<keyword evidence="10" id="KW-1185">Reference proteome</keyword>
<feature type="domain" description="C2H2-type" evidence="7">
    <location>
        <begin position="26"/>
        <end position="53"/>
    </location>
</feature>
<keyword evidence="2" id="KW-0677">Repeat</keyword>
<dbReference type="STRING" id="121224.E0VUN7"/>
<dbReference type="FunFam" id="3.30.160.60:FF:000656">
    <property type="entry name" value="Zinc finger protein 541"/>
    <property type="match status" value="1"/>
</dbReference>
<keyword evidence="1" id="KW-0479">Metal-binding</keyword>
<protein>
    <submittedName>
        <fullName evidence="8 9">Zinc finger protein, putative</fullName>
    </submittedName>
</protein>
<dbReference type="GO" id="GO:0005634">
    <property type="term" value="C:nucleus"/>
    <property type="evidence" value="ECO:0007669"/>
    <property type="project" value="TreeGrafter"/>
</dbReference>
<dbReference type="eggNOG" id="KOG1721">
    <property type="taxonomic scope" value="Eukaryota"/>
</dbReference>
<dbReference type="PROSITE" id="PS50157">
    <property type="entry name" value="ZINC_FINGER_C2H2_2"/>
    <property type="match status" value="2"/>
</dbReference>
<dbReference type="VEuPathDB" id="VectorBase:PHUM452740"/>
<reference evidence="8" key="2">
    <citation type="submission" date="2007-04" db="EMBL/GenBank/DDBJ databases">
        <title>The genome of the human body louse.</title>
        <authorList>
            <consortium name="The Human Body Louse Genome Consortium"/>
            <person name="Kirkness E."/>
            <person name="Walenz B."/>
            <person name="Hass B."/>
            <person name="Bruggner R."/>
            <person name="Strausberg R."/>
        </authorList>
    </citation>
    <scope>NUCLEOTIDE SEQUENCE</scope>
    <source>
        <strain evidence="8">USDA</strain>
    </source>
</reference>
<dbReference type="InterPro" id="IPR036236">
    <property type="entry name" value="Znf_C2H2_sf"/>
</dbReference>
<name>E0VUN7_PEDHC</name>
<feature type="compositionally biased region" description="Basic residues" evidence="6">
    <location>
        <begin position="158"/>
        <end position="167"/>
    </location>
</feature>
<dbReference type="InParanoid" id="E0VUN7"/>
<dbReference type="GO" id="GO:0008270">
    <property type="term" value="F:zinc ion binding"/>
    <property type="evidence" value="ECO:0007669"/>
    <property type="project" value="UniProtKB-KW"/>
</dbReference>
<evidence type="ECO:0000256" key="3">
    <source>
        <dbReference type="ARBA" id="ARBA00022771"/>
    </source>
</evidence>
<dbReference type="AlphaFoldDB" id="E0VUN7"/>
<dbReference type="Gene3D" id="3.30.160.60">
    <property type="entry name" value="Classic Zinc Finger"/>
    <property type="match status" value="2"/>
</dbReference>
<dbReference type="Proteomes" id="UP000009046">
    <property type="component" value="Unassembled WGS sequence"/>
</dbReference>
<feature type="region of interest" description="Disordered" evidence="6">
    <location>
        <begin position="108"/>
        <end position="167"/>
    </location>
</feature>
<accession>E0VUN7</accession>
<evidence type="ECO:0000256" key="5">
    <source>
        <dbReference type="PROSITE-ProRule" id="PRU00042"/>
    </source>
</evidence>
<dbReference type="InterPro" id="IPR013087">
    <property type="entry name" value="Znf_C2H2_type"/>
</dbReference>
<dbReference type="InterPro" id="IPR050717">
    <property type="entry name" value="C2H2-ZF_Transcription_Reg"/>
</dbReference>
<feature type="compositionally biased region" description="Low complexity" evidence="6">
    <location>
        <begin position="120"/>
        <end position="157"/>
    </location>
</feature>
<evidence type="ECO:0000313" key="9">
    <source>
        <dbReference type="EnsemblMetazoa" id="PHUM452740-PA"/>
    </source>
</evidence>
<dbReference type="SUPFAM" id="SSF57667">
    <property type="entry name" value="beta-beta-alpha zinc fingers"/>
    <property type="match status" value="2"/>
</dbReference>
<dbReference type="SMART" id="SM00355">
    <property type="entry name" value="ZnF_C2H2"/>
    <property type="match status" value="2"/>
</dbReference>
<dbReference type="EnsemblMetazoa" id="PHUM452740-RA">
    <property type="protein sequence ID" value="PHUM452740-PA"/>
    <property type="gene ID" value="PHUM452740"/>
</dbReference>
<dbReference type="PANTHER" id="PTHR14196:SF12">
    <property type="entry name" value="ZINC FINGER PROTEIN 208-LIKE"/>
    <property type="match status" value="1"/>
</dbReference>
<evidence type="ECO:0000256" key="4">
    <source>
        <dbReference type="ARBA" id="ARBA00022833"/>
    </source>
</evidence>
<evidence type="ECO:0000256" key="1">
    <source>
        <dbReference type="ARBA" id="ARBA00022723"/>
    </source>
</evidence>
<reference evidence="9" key="3">
    <citation type="submission" date="2020-05" db="UniProtKB">
        <authorList>
            <consortium name="EnsemblMetazoa"/>
        </authorList>
    </citation>
    <scope>IDENTIFICATION</scope>
    <source>
        <strain evidence="9">USDA</strain>
    </source>
</reference>
<keyword evidence="3 5" id="KW-0863">Zinc-finger</keyword>
<dbReference type="GO" id="GO:0000977">
    <property type="term" value="F:RNA polymerase II transcription regulatory region sequence-specific DNA binding"/>
    <property type="evidence" value="ECO:0007669"/>
    <property type="project" value="TreeGrafter"/>
</dbReference>
<organism>
    <name type="scientific">Pediculus humanus subsp. corporis</name>
    <name type="common">Body louse</name>
    <dbReference type="NCBI Taxonomy" id="121224"/>
    <lineage>
        <taxon>Eukaryota</taxon>
        <taxon>Metazoa</taxon>
        <taxon>Ecdysozoa</taxon>
        <taxon>Arthropoda</taxon>
        <taxon>Hexapoda</taxon>
        <taxon>Insecta</taxon>
        <taxon>Pterygota</taxon>
        <taxon>Neoptera</taxon>
        <taxon>Paraneoptera</taxon>
        <taxon>Psocodea</taxon>
        <taxon>Troctomorpha</taxon>
        <taxon>Phthiraptera</taxon>
        <taxon>Anoplura</taxon>
        <taxon>Pediculidae</taxon>
        <taxon>Pediculus</taxon>
    </lineage>
</organism>
<dbReference type="PANTHER" id="PTHR14196">
    <property type="entry name" value="ODD-SKIPPED - RELATED"/>
    <property type="match status" value="1"/>
</dbReference>
<proteinExistence type="predicted"/>
<dbReference type="HOGENOM" id="CLU_134619_0_0_1"/>
<evidence type="ECO:0000256" key="6">
    <source>
        <dbReference type="SAM" id="MobiDB-lite"/>
    </source>
</evidence>
<dbReference type="PROSITE" id="PS00028">
    <property type="entry name" value="ZINC_FINGER_C2H2_1"/>
    <property type="match status" value="2"/>
</dbReference>
<dbReference type="EMBL" id="DS235787">
    <property type="protein sequence ID" value="EEB17093.1"/>
    <property type="molecule type" value="Genomic_DNA"/>
</dbReference>
<dbReference type="KEGG" id="phu:Phum_PHUM452740"/>
<keyword evidence="4" id="KW-0862">Zinc</keyword>
<dbReference type="RefSeq" id="XP_002429831.1">
    <property type="nucleotide sequence ID" value="XM_002429786.1"/>
</dbReference>
<dbReference type="OMA" id="YRLLKPK"/>
<dbReference type="Pfam" id="PF00096">
    <property type="entry name" value="zf-C2H2"/>
    <property type="match status" value="2"/>
</dbReference>
<evidence type="ECO:0000259" key="7">
    <source>
        <dbReference type="PROSITE" id="PS50157"/>
    </source>
</evidence>
<evidence type="ECO:0000313" key="10">
    <source>
        <dbReference type="Proteomes" id="UP000009046"/>
    </source>
</evidence>
<sequence>MEYQRIFGNASALAKHKLTHSDERKYVCTMCGKAFKRQDHLNGHMLTHRNKKPYECKAEGCGKSYCDARSLRRHTENHHTGTNGGNGAGNREVASPLASSCIQYAPPTAYQPTQYPPSSSPSSSTSNTPTKAPSHLQQLLASDSNASNASSSSSSTKVTKKKNLSSF</sequence>
<evidence type="ECO:0000313" key="8">
    <source>
        <dbReference type="EMBL" id="EEB17093.1"/>
    </source>
</evidence>
<dbReference type="GeneID" id="8230370"/>
<dbReference type="CTD" id="8230370"/>